<keyword evidence="1" id="KW-0472">Membrane</keyword>
<keyword evidence="1" id="KW-1133">Transmembrane helix</keyword>
<comment type="caution">
    <text evidence="2">The sequence shown here is derived from an EMBL/GenBank/DDBJ whole genome shotgun (WGS) entry which is preliminary data.</text>
</comment>
<organism evidence="2 3">
    <name type="scientific">Acinetobacter pseudolwoffii</name>
    <dbReference type="NCBI Taxonomy" id="2053287"/>
    <lineage>
        <taxon>Bacteria</taxon>
        <taxon>Pseudomonadati</taxon>
        <taxon>Pseudomonadota</taxon>
        <taxon>Gammaproteobacteria</taxon>
        <taxon>Moraxellales</taxon>
        <taxon>Moraxellaceae</taxon>
        <taxon>Acinetobacter</taxon>
    </lineage>
</organism>
<reference evidence="2 3" key="1">
    <citation type="submission" date="2017-11" db="EMBL/GenBank/DDBJ databases">
        <title>Revising the taxonomy of the Acinetobacter lwoffii group: the description of Acinetobacter pseudolwoffii sp. nov. and emended description of Acinetobacter lwoffii.</title>
        <authorList>
            <person name="Nemec A."/>
            <person name="Radolfova-Krizova L."/>
        </authorList>
    </citation>
    <scope>NUCLEOTIDE SEQUENCE [LARGE SCALE GENOMIC DNA]</scope>
    <source>
        <strain evidence="2 3">ANC 5044</strain>
    </source>
</reference>
<evidence type="ECO:0000313" key="3">
    <source>
        <dbReference type="Proteomes" id="UP000243446"/>
    </source>
</evidence>
<proteinExistence type="predicted"/>
<evidence type="ECO:0000313" key="2">
    <source>
        <dbReference type="EMBL" id="PJO76842.1"/>
    </source>
</evidence>
<dbReference type="Proteomes" id="UP000243446">
    <property type="component" value="Unassembled WGS sequence"/>
</dbReference>
<dbReference type="AlphaFoldDB" id="A0A2H9YW20"/>
<keyword evidence="1" id="KW-0812">Transmembrane</keyword>
<protein>
    <submittedName>
        <fullName evidence="2">Uncharacterized protein</fullName>
    </submittedName>
</protein>
<dbReference type="RefSeq" id="WP_100534695.1">
    <property type="nucleotide sequence ID" value="NZ_JBHRWM010000010.1"/>
</dbReference>
<gene>
    <name evidence="2" type="ORF">CWI32_04205</name>
</gene>
<dbReference type="GeneID" id="97177500"/>
<evidence type="ECO:0000256" key="1">
    <source>
        <dbReference type="SAM" id="Phobius"/>
    </source>
</evidence>
<name>A0A2H9YW20_9GAMM</name>
<feature type="transmembrane region" description="Helical" evidence="1">
    <location>
        <begin position="9"/>
        <end position="31"/>
    </location>
</feature>
<dbReference type="EMBL" id="PHRG01000001">
    <property type="protein sequence ID" value="PJO76842.1"/>
    <property type="molecule type" value="Genomic_DNA"/>
</dbReference>
<accession>A0A2H9YW20</accession>
<sequence>MRGWSKNRLWLWSLGILVGIAILLVFTAKWLRTDQPLTDTAKKFIQPDLIYRANVQQHSYFYLLGITAKDEVHPQALGRYRYHREWANYIQDQNAAENLQIDSGLSRKLSRAGFSEQEKELLENLQMRLANSAEQFSALVLEHKKSLHALLERERIPLQRFSDLLEHQDYISLVIPPQAVGPDYRYIQNLQLLKLAHIQLDSGSKVQDYAQQFHQVLDFSRNRLSLVEKMLLQNWLSQMIDLIRIEQKNESNPVMLNNLDSDQLGLKASLQNELMGHYLLTQYLAHASEISPVQLKWLYLPNTTFNAIAAQYEVYWMLSETPYVELQERFTTSEPSSLSKWRLKNAIGHVLAQISKPNFEKYIVMNHVLSNKIMTFNAVNSGSIEIELLNQNAAGRRYFQQDGKLCIALPFSQQKLSELNLKQDSCVKI</sequence>